<dbReference type="SUPFAM" id="SSF49303">
    <property type="entry name" value="beta-Galactosidase/glucuronidase domain"/>
    <property type="match status" value="2"/>
</dbReference>
<dbReference type="Proteomes" id="UP000219559">
    <property type="component" value="Unassembled WGS sequence"/>
</dbReference>
<dbReference type="GO" id="GO:0030246">
    <property type="term" value="F:carbohydrate binding"/>
    <property type="evidence" value="ECO:0007669"/>
    <property type="project" value="InterPro"/>
</dbReference>
<dbReference type="InterPro" id="IPR017853">
    <property type="entry name" value="GH"/>
</dbReference>
<evidence type="ECO:0000256" key="8">
    <source>
        <dbReference type="ARBA" id="ARBA00023295"/>
    </source>
</evidence>
<dbReference type="Gene3D" id="2.60.120.260">
    <property type="entry name" value="Galactose-binding domain-like"/>
    <property type="match status" value="1"/>
</dbReference>
<evidence type="ECO:0000313" key="16">
    <source>
        <dbReference type="Proteomes" id="UP000219559"/>
    </source>
</evidence>
<dbReference type="GO" id="GO:0005990">
    <property type="term" value="P:lactose catabolic process"/>
    <property type="evidence" value="ECO:0007669"/>
    <property type="project" value="TreeGrafter"/>
</dbReference>
<dbReference type="InterPro" id="IPR006101">
    <property type="entry name" value="Glyco_hydro_2"/>
</dbReference>
<evidence type="ECO:0000256" key="7">
    <source>
        <dbReference type="ARBA" id="ARBA00022837"/>
    </source>
</evidence>
<name>A0A2A4G662_9FLAO</name>
<dbReference type="PANTHER" id="PTHR46323:SF2">
    <property type="entry name" value="BETA-GALACTOSIDASE"/>
    <property type="match status" value="1"/>
</dbReference>
<dbReference type="SUPFAM" id="SSF74650">
    <property type="entry name" value="Galactose mutarotase-like"/>
    <property type="match status" value="1"/>
</dbReference>
<dbReference type="Pfam" id="PF02836">
    <property type="entry name" value="Glyco_hydro_2_C"/>
    <property type="match status" value="1"/>
</dbReference>
<dbReference type="GO" id="GO:0004565">
    <property type="term" value="F:beta-galactosidase activity"/>
    <property type="evidence" value="ECO:0007669"/>
    <property type="project" value="UniProtKB-EC"/>
</dbReference>
<dbReference type="AlphaFoldDB" id="A0A2A4G662"/>
<keyword evidence="7" id="KW-0106">Calcium</keyword>
<dbReference type="Gene3D" id="2.70.98.10">
    <property type="match status" value="1"/>
</dbReference>
<evidence type="ECO:0000259" key="12">
    <source>
        <dbReference type="Pfam" id="PF02836"/>
    </source>
</evidence>
<comment type="cofactor">
    <cofactor evidence="2">
        <name>Ca(2+)</name>
        <dbReference type="ChEBI" id="CHEBI:29108"/>
    </cofactor>
</comment>
<evidence type="ECO:0000256" key="2">
    <source>
        <dbReference type="ARBA" id="ARBA00001913"/>
    </source>
</evidence>
<comment type="catalytic activity">
    <reaction evidence="1">
        <text>Hydrolysis of terminal non-reducing beta-D-galactose residues in beta-D-galactosides.</text>
        <dbReference type="EC" id="3.2.1.23"/>
    </reaction>
</comment>
<comment type="similarity">
    <text evidence="3">Belongs to the glycosyl hydrolase 2 family.</text>
</comment>
<dbReference type="InterPro" id="IPR036156">
    <property type="entry name" value="Beta-gal/glucu_dom_sf"/>
</dbReference>
<dbReference type="OrthoDB" id="9801077at2"/>
<feature type="signal peptide" evidence="10">
    <location>
        <begin position="1"/>
        <end position="19"/>
    </location>
</feature>
<reference evidence="15 16" key="1">
    <citation type="submission" date="2017-04" db="EMBL/GenBank/DDBJ databases">
        <title>A new member of the family Flavobacteriaceae isolated from ascidians.</title>
        <authorList>
            <person name="Chen L."/>
        </authorList>
    </citation>
    <scope>NUCLEOTIDE SEQUENCE [LARGE SCALE GENOMIC DNA]</scope>
    <source>
        <strain evidence="15 16">HQA918</strain>
    </source>
</reference>
<feature type="domain" description="Glycosyl hydrolases family 2 sugar binding" evidence="13">
    <location>
        <begin position="52"/>
        <end position="182"/>
    </location>
</feature>
<accession>A0A2A4G662</accession>
<dbReference type="Gene3D" id="2.60.40.10">
    <property type="entry name" value="Immunoglobulins"/>
    <property type="match status" value="1"/>
</dbReference>
<protein>
    <recommendedName>
        <fullName evidence="5">beta-galactosidase</fullName>
        <ecNumber evidence="5">3.2.1.23</ecNumber>
    </recommendedName>
    <alternativeName>
        <fullName evidence="9">Lactase</fullName>
    </alternativeName>
</protein>
<dbReference type="RefSeq" id="WP_097440580.1">
    <property type="nucleotide sequence ID" value="NZ_KZ300476.1"/>
</dbReference>
<evidence type="ECO:0000256" key="9">
    <source>
        <dbReference type="ARBA" id="ARBA00032230"/>
    </source>
</evidence>
<dbReference type="PRINTS" id="PR00132">
    <property type="entry name" value="GLHYDRLASE2"/>
</dbReference>
<keyword evidence="10" id="KW-0732">Signal</keyword>
<dbReference type="PANTHER" id="PTHR46323">
    <property type="entry name" value="BETA-GALACTOSIDASE"/>
    <property type="match status" value="1"/>
</dbReference>
<dbReference type="InterPro" id="IPR004199">
    <property type="entry name" value="B-gal_small/dom_5"/>
</dbReference>
<evidence type="ECO:0000256" key="1">
    <source>
        <dbReference type="ARBA" id="ARBA00001412"/>
    </source>
</evidence>
<dbReference type="InterPro" id="IPR011013">
    <property type="entry name" value="Gal_mutarotase_sf_dom"/>
</dbReference>
<feature type="domain" description="Beta galactosidase small chain/" evidence="14">
    <location>
        <begin position="727"/>
        <end position="840"/>
    </location>
</feature>
<dbReference type="Pfam" id="PF02929">
    <property type="entry name" value="Bgal_small_N"/>
    <property type="match status" value="1"/>
</dbReference>
<feature type="domain" description="Glycoside hydrolase family 2 catalytic" evidence="12">
    <location>
        <begin position="292"/>
        <end position="410"/>
    </location>
</feature>
<feature type="chain" id="PRO_5012833571" description="beta-galactosidase" evidence="10">
    <location>
        <begin position="20"/>
        <end position="917"/>
    </location>
</feature>
<gene>
    <name evidence="15" type="ORF">B7P33_09235</name>
</gene>
<evidence type="ECO:0000256" key="5">
    <source>
        <dbReference type="ARBA" id="ARBA00012756"/>
    </source>
</evidence>
<dbReference type="InterPro" id="IPR006104">
    <property type="entry name" value="Glyco_hydro_2_N"/>
</dbReference>
<dbReference type="InterPro" id="IPR050347">
    <property type="entry name" value="Bact_Beta-galactosidase"/>
</dbReference>
<comment type="caution">
    <text evidence="15">The sequence shown here is derived from an EMBL/GenBank/DDBJ whole genome shotgun (WGS) entry which is preliminary data.</text>
</comment>
<dbReference type="GO" id="GO:0009341">
    <property type="term" value="C:beta-galactosidase complex"/>
    <property type="evidence" value="ECO:0007669"/>
    <property type="project" value="InterPro"/>
</dbReference>
<dbReference type="EC" id="3.2.1.23" evidence="5"/>
<dbReference type="InterPro" id="IPR014718">
    <property type="entry name" value="GH-type_carb-bd"/>
</dbReference>
<evidence type="ECO:0000256" key="6">
    <source>
        <dbReference type="ARBA" id="ARBA00022801"/>
    </source>
</evidence>
<feature type="domain" description="Glycoside hydrolase family 2 immunoglobulin-like beta-sandwich" evidence="11">
    <location>
        <begin position="221"/>
        <end position="284"/>
    </location>
</feature>
<keyword evidence="16" id="KW-1185">Reference proteome</keyword>
<keyword evidence="6" id="KW-0378">Hydrolase</keyword>
<evidence type="ECO:0000259" key="14">
    <source>
        <dbReference type="Pfam" id="PF02929"/>
    </source>
</evidence>
<proteinExistence type="inferred from homology"/>
<evidence type="ECO:0000259" key="13">
    <source>
        <dbReference type="Pfam" id="PF02837"/>
    </source>
</evidence>
<sequence>MRIPLLLVLTLLGLAGSHAQQTQIVYLSGTGANDTKTWDFKISSGRKSGVWSTIEVPSCWEQQGYGEYRYGHYPMQDRVQETGVYKTSFEAPQDWKDKSVRLVFEGAMTDTRVKINGKQVGEVHQGGFYEFSYDIGRFLKIGQPNQLEVTVTKMSENQSINIAERKADFWIFGGIFRPVYIAVSPKEHISRLAIDAQANGAFKADMLLNRFKKADSYNLIIHDLEGNQVHTNQGKIVSDSVRISSRVYHIKSWTSETPHLYTVTVKLKDEGKLLHEKTERFGFRTVDLRESDGLYVNGAKVKLKGVNRHTFHPDFGRTSSKALSIQAVKLMKEMNMNAVRMSHYPPDKHFLEVCDSLGLFVLDELTGWQRPAYDDATAKRLVKEVVQRDVNHPSILFWDNGNEGGWNPIIDDDFATLDIQKREVLHPWESFRKTNTIHYTDYGYLALDNYAKRKLFMPTELLHGLYDGGHGAGLEDYWKRIYDHPLGMGAFLWVFADEGIARTDRNGEIDLDGNHAPDGILGPYLEKEASFYTIRKIWSPVQLQHRYLTSGFDGRFRVENRFHFTDLSTVDFKISWKRFDAQGQEAQVTEAHQQKALPPGDIGWLELDLPQNWEENHLLKIDVMDKTGQTIVTYSFPVNKAEATWSQFIKPGGTTPIQENIEGNLIRVTTGEMVYGFNRTNGRLQRVKRNGKTIPLAEGPIFVSTEQKPESVTYGIDAEGHWKLTTLMEKSGDSFEWRLDTEGRLHLKVAYQPAKHTPYAGIGFRFPEEEVKGLRYMGEGPQRVWKNRMQGTQFGIWDKTYNQTQTGHSGWEYPEFKGYHANLYWMRLQTKNQTDFSVYAKTDDVFLGLFTPGQPEDARQAQAAFPDADLSFLQGIAPIGTKFHKTEELGPQSQLNQFRSANFFGGRLQMELVFDFR</sequence>
<dbReference type="SUPFAM" id="SSF49785">
    <property type="entry name" value="Galactose-binding domain-like"/>
    <property type="match status" value="1"/>
</dbReference>
<evidence type="ECO:0000256" key="4">
    <source>
        <dbReference type="ARBA" id="ARBA00011245"/>
    </source>
</evidence>
<keyword evidence="8" id="KW-0326">Glycosidase</keyword>
<dbReference type="InterPro" id="IPR006103">
    <property type="entry name" value="Glyco_hydro_2_cat"/>
</dbReference>
<evidence type="ECO:0000256" key="10">
    <source>
        <dbReference type="SAM" id="SignalP"/>
    </source>
</evidence>
<dbReference type="Gene3D" id="3.20.20.80">
    <property type="entry name" value="Glycosidases"/>
    <property type="match status" value="1"/>
</dbReference>
<organism evidence="15 16">
    <name type="scientific">Sediminicola luteus</name>
    <dbReference type="NCBI Taxonomy" id="319238"/>
    <lineage>
        <taxon>Bacteria</taxon>
        <taxon>Pseudomonadati</taxon>
        <taxon>Bacteroidota</taxon>
        <taxon>Flavobacteriia</taxon>
        <taxon>Flavobacteriales</taxon>
        <taxon>Flavobacteriaceae</taxon>
        <taxon>Sediminicola</taxon>
    </lineage>
</organism>
<comment type="subunit">
    <text evidence="4">Monomer.</text>
</comment>
<dbReference type="EMBL" id="NBWU01000003">
    <property type="protein sequence ID" value="PCE64459.1"/>
    <property type="molecule type" value="Genomic_DNA"/>
</dbReference>
<dbReference type="InterPro" id="IPR013783">
    <property type="entry name" value="Ig-like_fold"/>
</dbReference>
<dbReference type="Pfam" id="PF00703">
    <property type="entry name" value="Glyco_hydro_2"/>
    <property type="match status" value="1"/>
</dbReference>
<evidence type="ECO:0000256" key="3">
    <source>
        <dbReference type="ARBA" id="ARBA00007401"/>
    </source>
</evidence>
<dbReference type="Pfam" id="PF02837">
    <property type="entry name" value="Glyco_hydro_2_N"/>
    <property type="match status" value="1"/>
</dbReference>
<evidence type="ECO:0000259" key="11">
    <source>
        <dbReference type="Pfam" id="PF00703"/>
    </source>
</evidence>
<dbReference type="InterPro" id="IPR008979">
    <property type="entry name" value="Galactose-bd-like_sf"/>
</dbReference>
<dbReference type="InterPro" id="IPR006102">
    <property type="entry name" value="Ig-like_GH2"/>
</dbReference>
<evidence type="ECO:0000313" key="15">
    <source>
        <dbReference type="EMBL" id="PCE64459.1"/>
    </source>
</evidence>
<dbReference type="SUPFAM" id="SSF51445">
    <property type="entry name" value="(Trans)glycosidases"/>
    <property type="match status" value="1"/>
</dbReference>